<name>A0AAD7MUB8_9AGAR</name>
<accession>A0AAD7MUB8</accession>
<evidence type="ECO:0000313" key="2">
    <source>
        <dbReference type="Proteomes" id="UP001215598"/>
    </source>
</evidence>
<comment type="caution">
    <text evidence="1">The sequence shown here is derived from an EMBL/GenBank/DDBJ whole genome shotgun (WGS) entry which is preliminary data.</text>
</comment>
<keyword evidence="2" id="KW-1185">Reference proteome</keyword>
<dbReference type="EMBL" id="JARKIB010000155">
    <property type="protein sequence ID" value="KAJ7731031.1"/>
    <property type="molecule type" value="Genomic_DNA"/>
</dbReference>
<organism evidence="1 2">
    <name type="scientific">Mycena metata</name>
    <dbReference type="NCBI Taxonomy" id="1033252"/>
    <lineage>
        <taxon>Eukaryota</taxon>
        <taxon>Fungi</taxon>
        <taxon>Dikarya</taxon>
        <taxon>Basidiomycota</taxon>
        <taxon>Agaricomycotina</taxon>
        <taxon>Agaricomycetes</taxon>
        <taxon>Agaricomycetidae</taxon>
        <taxon>Agaricales</taxon>
        <taxon>Marasmiineae</taxon>
        <taxon>Mycenaceae</taxon>
        <taxon>Mycena</taxon>
    </lineage>
</organism>
<sequence>MSETVNNLRGAYHILERNIERTLNTQLGADAQLTAQVTGCNSCKQLNRCSARTVCRAALRHGPAEPGNPVYTAATRLDGSAARIYSSTAPAMSAISDAQLDSLLFLVRV</sequence>
<dbReference type="Proteomes" id="UP001215598">
    <property type="component" value="Unassembled WGS sequence"/>
</dbReference>
<reference evidence="1" key="1">
    <citation type="submission" date="2023-03" db="EMBL/GenBank/DDBJ databases">
        <title>Massive genome expansion in bonnet fungi (Mycena s.s.) driven by repeated elements and novel gene families across ecological guilds.</title>
        <authorList>
            <consortium name="Lawrence Berkeley National Laboratory"/>
            <person name="Harder C.B."/>
            <person name="Miyauchi S."/>
            <person name="Viragh M."/>
            <person name="Kuo A."/>
            <person name="Thoen E."/>
            <person name="Andreopoulos B."/>
            <person name="Lu D."/>
            <person name="Skrede I."/>
            <person name="Drula E."/>
            <person name="Henrissat B."/>
            <person name="Morin E."/>
            <person name="Kohler A."/>
            <person name="Barry K."/>
            <person name="LaButti K."/>
            <person name="Morin E."/>
            <person name="Salamov A."/>
            <person name="Lipzen A."/>
            <person name="Mereny Z."/>
            <person name="Hegedus B."/>
            <person name="Baldrian P."/>
            <person name="Stursova M."/>
            <person name="Weitz H."/>
            <person name="Taylor A."/>
            <person name="Grigoriev I.V."/>
            <person name="Nagy L.G."/>
            <person name="Martin F."/>
            <person name="Kauserud H."/>
        </authorList>
    </citation>
    <scope>NUCLEOTIDE SEQUENCE</scope>
    <source>
        <strain evidence="1">CBHHK182m</strain>
    </source>
</reference>
<proteinExistence type="predicted"/>
<dbReference type="AlphaFoldDB" id="A0AAD7MUB8"/>
<protein>
    <submittedName>
        <fullName evidence="1">Uncharacterized protein</fullName>
    </submittedName>
</protein>
<gene>
    <name evidence="1" type="ORF">B0H16DRAFT_1733446</name>
</gene>
<evidence type="ECO:0000313" key="1">
    <source>
        <dbReference type="EMBL" id="KAJ7731031.1"/>
    </source>
</evidence>